<evidence type="ECO:0000313" key="3">
    <source>
        <dbReference type="Proteomes" id="UP001234178"/>
    </source>
</evidence>
<sequence>MSCHASPSLVHTTDGDGQKSGRVGWATRSLVLFSSGCCCVPDVRRIIHQSGRGTIAWLSLTYQWPGAARSFACALNHPFTLGSIHPSETVSGAADELDESSPASSCRAV</sequence>
<accession>A0ABQ9YS32</accession>
<reference evidence="2 3" key="1">
    <citation type="journal article" date="2023" name="Nucleic Acids Res.">
        <title>The hologenome of Daphnia magna reveals possible DNA methylation and microbiome-mediated evolution of the host genome.</title>
        <authorList>
            <person name="Chaturvedi A."/>
            <person name="Li X."/>
            <person name="Dhandapani V."/>
            <person name="Marshall H."/>
            <person name="Kissane S."/>
            <person name="Cuenca-Cambronero M."/>
            <person name="Asole G."/>
            <person name="Calvet F."/>
            <person name="Ruiz-Romero M."/>
            <person name="Marangio P."/>
            <person name="Guigo R."/>
            <person name="Rago D."/>
            <person name="Mirbahai L."/>
            <person name="Eastwood N."/>
            <person name="Colbourne J.K."/>
            <person name="Zhou J."/>
            <person name="Mallon E."/>
            <person name="Orsini L."/>
        </authorList>
    </citation>
    <scope>NUCLEOTIDE SEQUENCE [LARGE SCALE GENOMIC DNA]</scope>
    <source>
        <strain evidence="2">LRV0_1</strain>
    </source>
</reference>
<protein>
    <submittedName>
        <fullName evidence="2">Uncharacterized protein</fullName>
    </submittedName>
</protein>
<name>A0ABQ9YS32_9CRUS</name>
<dbReference type="Proteomes" id="UP001234178">
    <property type="component" value="Unassembled WGS sequence"/>
</dbReference>
<keyword evidence="3" id="KW-1185">Reference proteome</keyword>
<comment type="caution">
    <text evidence="2">The sequence shown here is derived from an EMBL/GenBank/DDBJ whole genome shotgun (WGS) entry which is preliminary data.</text>
</comment>
<proteinExistence type="predicted"/>
<gene>
    <name evidence="2" type="ORF">OUZ56_005185</name>
</gene>
<feature type="region of interest" description="Disordered" evidence="1">
    <location>
        <begin position="1"/>
        <end position="21"/>
    </location>
</feature>
<evidence type="ECO:0000256" key="1">
    <source>
        <dbReference type="SAM" id="MobiDB-lite"/>
    </source>
</evidence>
<dbReference type="EMBL" id="JAOYFB010000001">
    <property type="protein sequence ID" value="KAK4003419.1"/>
    <property type="molecule type" value="Genomic_DNA"/>
</dbReference>
<evidence type="ECO:0000313" key="2">
    <source>
        <dbReference type="EMBL" id="KAK4003419.1"/>
    </source>
</evidence>
<organism evidence="2 3">
    <name type="scientific">Daphnia magna</name>
    <dbReference type="NCBI Taxonomy" id="35525"/>
    <lineage>
        <taxon>Eukaryota</taxon>
        <taxon>Metazoa</taxon>
        <taxon>Ecdysozoa</taxon>
        <taxon>Arthropoda</taxon>
        <taxon>Crustacea</taxon>
        <taxon>Branchiopoda</taxon>
        <taxon>Diplostraca</taxon>
        <taxon>Cladocera</taxon>
        <taxon>Anomopoda</taxon>
        <taxon>Daphniidae</taxon>
        <taxon>Daphnia</taxon>
    </lineage>
</organism>